<reference evidence="1 2" key="1">
    <citation type="journal article" date="2019" name="Sci. Rep.">
        <title>Orb-weaving spider Araneus ventricosus genome elucidates the spidroin gene catalogue.</title>
        <authorList>
            <person name="Kono N."/>
            <person name="Nakamura H."/>
            <person name="Ohtoshi R."/>
            <person name="Moran D.A.P."/>
            <person name="Shinohara A."/>
            <person name="Yoshida Y."/>
            <person name="Fujiwara M."/>
            <person name="Mori M."/>
            <person name="Tomita M."/>
            <person name="Arakawa K."/>
        </authorList>
    </citation>
    <scope>NUCLEOTIDE SEQUENCE [LARGE SCALE GENOMIC DNA]</scope>
</reference>
<evidence type="ECO:0000313" key="2">
    <source>
        <dbReference type="Proteomes" id="UP000499080"/>
    </source>
</evidence>
<comment type="caution">
    <text evidence="1">The sequence shown here is derived from an EMBL/GenBank/DDBJ whole genome shotgun (WGS) entry which is preliminary data.</text>
</comment>
<name>A0A4Y2WCE9_ARAVE</name>
<protein>
    <submittedName>
        <fullName evidence="1">Uncharacterized protein</fullName>
    </submittedName>
</protein>
<organism evidence="1 2">
    <name type="scientific">Araneus ventricosus</name>
    <name type="common">Orbweaver spider</name>
    <name type="synonym">Epeira ventricosa</name>
    <dbReference type="NCBI Taxonomy" id="182803"/>
    <lineage>
        <taxon>Eukaryota</taxon>
        <taxon>Metazoa</taxon>
        <taxon>Ecdysozoa</taxon>
        <taxon>Arthropoda</taxon>
        <taxon>Chelicerata</taxon>
        <taxon>Arachnida</taxon>
        <taxon>Araneae</taxon>
        <taxon>Araneomorphae</taxon>
        <taxon>Entelegynae</taxon>
        <taxon>Araneoidea</taxon>
        <taxon>Araneidae</taxon>
        <taxon>Araneus</taxon>
    </lineage>
</organism>
<evidence type="ECO:0000313" key="1">
    <source>
        <dbReference type="EMBL" id="GBO33940.1"/>
    </source>
</evidence>
<dbReference type="Proteomes" id="UP000499080">
    <property type="component" value="Unassembled WGS sequence"/>
</dbReference>
<proteinExistence type="predicted"/>
<gene>
    <name evidence="1" type="ORF">AVEN_8356_1</name>
</gene>
<accession>A0A4Y2WCE9</accession>
<sequence length="108" mass="12138">MTFFKSKIVTWVKLRAGNQENKPTGNLNKAVSECGQLFLHLRYPTPLKIRRVWGLLHIESYVVAKSFLANLKVEATLLATEEVGKRSTSSVVWNIGEGCARYGFVLVI</sequence>
<dbReference type="AlphaFoldDB" id="A0A4Y2WCE9"/>
<dbReference type="EMBL" id="BGPR01057652">
    <property type="protein sequence ID" value="GBO33940.1"/>
    <property type="molecule type" value="Genomic_DNA"/>
</dbReference>
<keyword evidence="2" id="KW-1185">Reference proteome</keyword>